<comment type="caution">
    <text evidence="1">The sequence shown here is derived from an EMBL/GenBank/DDBJ whole genome shotgun (WGS) entry which is preliminary data.</text>
</comment>
<evidence type="ECO:0000313" key="1">
    <source>
        <dbReference type="EMBL" id="MBC2576562.1"/>
    </source>
</evidence>
<dbReference type="Proteomes" id="UP000713904">
    <property type="component" value="Unassembled WGS sequence"/>
</dbReference>
<sequence>MKKLILLLLTCILLVACNNKGRVAEKKYYPSQIKKLEYIENGEIKHTTEMYNEEYTILVDKAGNKSRIIVNKETYDKLSVGDEY</sequence>
<organism evidence="1 2">
    <name type="scientific">Peptostreptococcus canis</name>
    <dbReference type="NCBI Taxonomy" id="1159213"/>
    <lineage>
        <taxon>Bacteria</taxon>
        <taxon>Bacillati</taxon>
        <taxon>Bacillota</taxon>
        <taxon>Clostridia</taxon>
        <taxon>Peptostreptococcales</taxon>
        <taxon>Peptostreptococcaceae</taxon>
        <taxon>Peptostreptococcus</taxon>
    </lineage>
</organism>
<reference evidence="1 2" key="1">
    <citation type="submission" date="2020-05" db="EMBL/GenBank/DDBJ databases">
        <title>Draft genome of xy-202 and genomic insight in genome of the genus Peptostreptococcus.</title>
        <authorList>
            <person name="Zhang Z."/>
        </authorList>
    </citation>
    <scope>NUCLEOTIDE SEQUENCE [LARGE SCALE GENOMIC DNA]</scope>
    <source>
        <strain evidence="1 2">DSM 27025</strain>
    </source>
</reference>
<evidence type="ECO:0008006" key="3">
    <source>
        <dbReference type="Google" id="ProtNLM"/>
    </source>
</evidence>
<gene>
    <name evidence="1" type="ORF">HLB29_07655</name>
</gene>
<name>A0ABR6TMB0_9FIRM</name>
<protein>
    <recommendedName>
        <fullName evidence="3">Lipoprotein</fullName>
    </recommendedName>
</protein>
<accession>A0ABR6TMB0</accession>
<dbReference type="RefSeq" id="WP_185624583.1">
    <property type="nucleotide sequence ID" value="NZ_JABGBW010000007.1"/>
</dbReference>
<keyword evidence="2" id="KW-1185">Reference proteome</keyword>
<proteinExistence type="predicted"/>
<evidence type="ECO:0000313" key="2">
    <source>
        <dbReference type="Proteomes" id="UP000713904"/>
    </source>
</evidence>
<dbReference type="PROSITE" id="PS51257">
    <property type="entry name" value="PROKAR_LIPOPROTEIN"/>
    <property type="match status" value="1"/>
</dbReference>
<dbReference type="EMBL" id="JABGBW010000007">
    <property type="protein sequence ID" value="MBC2576562.1"/>
    <property type="molecule type" value="Genomic_DNA"/>
</dbReference>